<evidence type="ECO:0000256" key="1">
    <source>
        <dbReference type="ARBA" id="ARBA00022598"/>
    </source>
</evidence>
<dbReference type="Pfam" id="PF00152">
    <property type="entry name" value="tRNA-synt_2"/>
    <property type="match status" value="1"/>
</dbReference>
<accession>T1AZF1</accession>
<feature type="domain" description="Aminoacyl-tRNA synthetase class II (D/K/N)" evidence="4">
    <location>
        <begin position="15"/>
        <end position="168"/>
    </location>
</feature>
<feature type="non-terminal residue" evidence="5">
    <location>
        <position position="169"/>
    </location>
</feature>
<gene>
    <name evidence="5" type="ORF">B2A_02617</name>
</gene>
<comment type="caution">
    <text evidence="5">The sequence shown here is derived from an EMBL/GenBank/DDBJ whole genome shotgun (WGS) entry which is preliminary data.</text>
</comment>
<name>T1AZF1_9ZZZZ</name>
<dbReference type="GO" id="GO:0005524">
    <property type="term" value="F:ATP binding"/>
    <property type="evidence" value="ECO:0007669"/>
    <property type="project" value="InterPro"/>
</dbReference>
<proteinExistence type="predicted"/>
<reference evidence="5" key="2">
    <citation type="journal article" date="2014" name="ISME J.">
        <title>Microbial stratification in low pH oxic and suboxic macroscopic growths along an acid mine drainage.</title>
        <authorList>
            <person name="Mendez-Garcia C."/>
            <person name="Mesa V."/>
            <person name="Sprenger R.R."/>
            <person name="Richter M."/>
            <person name="Diez M.S."/>
            <person name="Solano J."/>
            <person name="Bargiela R."/>
            <person name="Golyshina O.V."/>
            <person name="Manteca A."/>
            <person name="Ramos J.L."/>
            <person name="Gallego J.R."/>
            <person name="Llorente I."/>
            <person name="Martins Dos Santos V.A."/>
            <person name="Jensen O.N."/>
            <person name="Pelaez A.I."/>
            <person name="Sanchez J."/>
            <person name="Ferrer M."/>
        </authorList>
    </citation>
    <scope>NUCLEOTIDE SEQUENCE</scope>
</reference>
<dbReference type="EMBL" id="AUZZ01001783">
    <property type="protein sequence ID" value="EQD62932.1"/>
    <property type="molecule type" value="Genomic_DNA"/>
</dbReference>
<protein>
    <submittedName>
        <fullName evidence="5">Asparagine synthetase A</fullName>
    </submittedName>
</protein>
<dbReference type="InterPro" id="IPR004364">
    <property type="entry name" value="Aa-tRNA-synt_II"/>
</dbReference>
<sequence>HSMIVHKLVGTSLLLDRFFVVSPNIRLEKPERASTGRHLFEFSQLDFEASGASSGEIRSIIERLLSGLIEHIGTAEGKRFELLKGSLPKFKIPFKVYMREDLEREYGESWEDELPKHIEEPVWIVDLPREFYDYEDPKTHRWDNFDLYLPGRGELVTGGLREFEYEKMV</sequence>
<dbReference type="InterPro" id="IPR045864">
    <property type="entry name" value="aa-tRNA-synth_II/BPL/LPL"/>
</dbReference>
<keyword evidence="2" id="KW-0547">Nucleotide-binding</keyword>
<dbReference type="GO" id="GO:0006418">
    <property type="term" value="P:tRNA aminoacylation for protein translation"/>
    <property type="evidence" value="ECO:0007669"/>
    <property type="project" value="InterPro"/>
</dbReference>
<evidence type="ECO:0000259" key="4">
    <source>
        <dbReference type="Pfam" id="PF00152"/>
    </source>
</evidence>
<evidence type="ECO:0000256" key="2">
    <source>
        <dbReference type="ARBA" id="ARBA00022741"/>
    </source>
</evidence>
<reference evidence="5" key="1">
    <citation type="submission" date="2013-08" db="EMBL/GenBank/DDBJ databases">
        <authorList>
            <person name="Mendez C."/>
            <person name="Richter M."/>
            <person name="Ferrer M."/>
            <person name="Sanchez J."/>
        </authorList>
    </citation>
    <scope>NUCLEOTIDE SEQUENCE</scope>
</reference>
<dbReference type="Gene3D" id="3.30.930.10">
    <property type="entry name" value="Bira Bifunctional Protein, Domain 2"/>
    <property type="match status" value="1"/>
</dbReference>
<keyword evidence="3" id="KW-0067">ATP-binding</keyword>
<organism evidence="5">
    <name type="scientific">mine drainage metagenome</name>
    <dbReference type="NCBI Taxonomy" id="410659"/>
    <lineage>
        <taxon>unclassified sequences</taxon>
        <taxon>metagenomes</taxon>
        <taxon>ecological metagenomes</taxon>
    </lineage>
</organism>
<evidence type="ECO:0000256" key="3">
    <source>
        <dbReference type="ARBA" id="ARBA00022840"/>
    </source>
</evidence>
<keyword evidence="1" id="KW-0436">Ligase</keyword>
<dbReference type="SUPFAM" id="SSF55681">
    <property type="entry name" value="Class II aaRS and biotin synthetases"/>
    <property type="match status" value="1"/>
</dbReference>
<feature type="non-terminal residue" evidence="5">
    <location>
        <position position="1"/>
    </location>
</feature>
<dbReference type="GO" id="GO:0004812">
    <property type="term" value="F:aminoacyl-tRNA ligase activity"/>
    <property type="evidence" value="ECO:0007669"/>
    <property type="project" value="InterPro"/>
</dbReference>
<dbReference type="AlphaFoldDB" id="T1AZF1"/>
<evidence type="ECO:0000313" key="5">
    <source>
        <dbReference type="EMBL" id="EQD62932.1"/>
    </source>
</evidence>